<dbReference type="PANTHER" id="PTHR37292">
    <property type="entry name" value="VNG6097C"/>
    <property type="match status" value="1"/>
</dbReference>
<name>A0A944HGW7_PSEFL</name>
<evidence type="ECO:0000259" key="1">
    <source>
        <dbReference type="Pfam" id="PF03235"/>
    </source>
</evidence>
<evidence type="ECO:0000313" key="2">
    <source>
        <dbReference type="EMBL" id="MBT2330159.1"/>
    </source>
</evidence>
<feature type="domain" description="GmrSD restriction endonucleases N-terminal" evidence="1">
    <location>
        <begin position="15"/>
        <end position="215"/>
    </location>
</feature>
<dbReference type="AlphaFoldDB" id="A0A944HGW7"/>
<dbReference type="PANTHER" id="PTHR37292:SF2">
    <property type="entry name" value="DUF262 DOMAIN-CONTAINING PROTEIN"/>
    <property type="match status" value="1"/>
</dbReference>
<gene>
    <name evidence="2" type="ORF">J7E47_15690</name>
</gene>
<dbReference type="Pfam" id="PF03235">
    <property type="entry name" value="GmrSD_N"/>
    <property type="match status" value="1"/>
</dbReference>
<proteinExistence type="predicted"/>
<dbReference type="Proteomes" id="UP000692896">
    <property type="component" value="Unassembled WGS sequence"/>
</dbReference>
<sequence>MAGTHKITPTNPRLSSLLSDVSRGNIKIPVFQREYVWTDEQIMSLLDSIYRGYPVGSLLLWSTKEKLKHERDVGGFKLPTTPEDYPVNYVLDGQQRLTTLYGVFNSDAETADPELSARFNVSFVPSTGEFIHSFSAPANSINLRNILDTTKLLPELARFSTEENTTIAELTERFKDYEFPVVTIKDRTNQEVCRVFQRINSSGTSLSTLELLAAWTWSEQFDLRNEIEQLLDALADKGYEQIEEALLMRCLAAITLHRIDSDELVDVPAENLIDGMSKLKQAMFCCIDFLEKQLHIKNFIFIPFPIMLVPLITFFSRTLKPNARQVIGLKKWFWHCAFTQRYKAGTNSQVMIDIERMEKLSAGEFPFDGLDEKIDSDLFKKSWRINSTAAKTTICLLAQLQPKSFLNGQNIDLGTALASYNSREFHHIYPKAHLLAQGINFHESNIIANICLLNSSDNRAISDKDPYVYFNSIDAEIKPKVFDAALIPDGYHDGSKPYADFINARADLLTKAAKNLISNGTHP</sequence>
<dbReference type="EMBL" id="JAGGOB010000032">
    <property type="protein sequence ID" value="MBT2330159.1"/>
    <property type="molecule type" value="Genomic_DNA"/>
</dbReference>
<accession>A0A944HGW7</accession>
<organism evidence="2 3">
    <name type="scientific">Pseudomonas fluorescens</name>
    <dbReference type="NCBI Taxonomy" id="294"/>
    <lineage>
        <taxon>Bacteria</taxon>
        <taxon>Pseudomonadati</taxon>
        <taxon>Pseudomonadota</taxon>
        <taxon>Gammaproteobacteria</taxon>
        <taxon>Pseudomonadales</taxon>
        <taxon>Pseudomonadaceae</taxon>
        <taxon>Pseudomonas</taxon>
    </lineage>
</organism>
<evidence type="ECO:0000313" key="3">
    <source>
        <dbReference type="Proteomes" id="UP000692896"/>
    </source>
</evidence>
<dbReference type="InterPro" id="IPR004919">
    <property type="entry name" value="GmrSD_N"/>
</dbReference>
<dbReference type="RefSeq" id="WP_214912840.1">
    <property type="nucleotide sequence ID" value="NZ_JAGGNX010000004.1"/>
</dbReference>
<reference evidence="2" key="1">
    <citation type="submission" date="2021-03" db="EMBL/GenBank/DDBJ databases">
        <title>Genomic analysis provides insights into the functional capacity of soil bacteria communities inhabiting an altitudinal gradient in the Atacama Desert.</title>
        <authorList>
            <person name="Gonzalez M."/>
            <person name="Maldonado J."/>
            <person name="Maza F."/>
            <person name="Hodar C."/>
            <person name="Cortes M."/>
            <person name="Palma R."/>
            <person name="Andreani C."/>
            <person name="Gaete A."/>
            <person name="Vasquez-Dean J."/>
            <person name="Acuna V."/>
            <person name="Aguado M."/>
            <person name="Mandakovic D."/>
            <person name="Latorre M."/>
            <person name="Orellana A."/>
            <person name="Gutierrez R."/>
            <person name="Montecino M."/>
            <person name="Allende M."/>
            <person name="Maass A."/>
            <person name="Cambiazo V."/>
        </authorList>
    </citation>
    <scope>NUCLEOTIDE SEQUENCE</scope>
    <source>
        <strain evidence="2">ISL-25</strain>
    </source>
</reference>
<protein>
    <submittedName>
        <fullName evidence="2">DUF262 domain-containing protein</fullName>
    </submittedName>
</protein>
<comment type="caution">
    <text evidence="2">The sequence shown here is derived from an EMBL/GenBank/DDBJ whole genome shotgun (WGS) entry which is preliminary data.</text>
</comment>